<proteinExistence type="predicted"/>
<evidence type="ECO:0000313" key="1">
    <source>
        <dbReference type="EMBL" id="GCD11750.1"/>
    </source>
</evidence>
<keyword evidence="2" id="KW-1185">Reference proteome</keyword>
<accession>A0A401UQF4</accession>
<name>A0A401UQF4_9CLOT</name>
<sequence>MSNFNNQLKIFLMGVKELHIDLDVITVYETIITNKSGLKELINEDIDIEYKFTYIDKLEETGGYITGEIQVSNNICKNKFHITLDNYCNNMTIHTLTYIEEYDMQPISDETKEEWSDCLSKYRKEKIENEILKQSKIVENQNLILANLIQSLENIA</sequence>
<gene>
    <name evidence="1" type="ORF">Ctaglu_33730</name>
</gene>
<reference evidence="1 2" key="1">
    <citation type="submission" date="2018-11" db="EMBL/GenBank/DDBJ databases">
        <title>Genome sequencing and assembly of Clostridium tagluense strain A121.</title>
        <authorList>
            <person name="Murakami T."/>
            <person name="Segawa T."/>
            <person name="Shcherbakova V.A."/>
            <person name="Mori H."/>
            <person name="Yoshimura Y."/>
        </authorList>
    </citation>
    <scope>NUCLEOTIDE SEQUENCE [LARGE SCALE GENOMIC DNA]</scope>
    <source>
        <strain evidence="1 2">A121</strain>
    </source>
</reference>
<dbReference type="Proteomes" id="UP000287872">
    <property type="component" value="Unassembled WGS sequence"/>
</dbReference>
<evidence type="ECO:0000313" key="2">
    <source>
        <dbReference type="Proteomes" id="UP000287872"/>
    </source>
</evidence>
<organism evidence="1 2">
    <name type="scientific">Clostridium tagluense</name>
    <dbReference type="NCBI Taxonomy" id="360422"/>
    <lineage>
        <taxon>Bacteria</taxon>
        <taxon>Bacillati</taxon>
        <taxon>Bacillota</taxon>
        <taxon>Clostridia</taxon>
        <taxon>Eubacteriales</taxon>
        <taxon>Clostridiaceae</taxon>
        <taxon>Clostridium</taxon>
    </lineage>
</organism>
<dbReference type="EMBL" id="BHYK01000021">
    <property type="protein sequence ID" value="GCD11750.1"/>
    <property type="molecule type" value="Genomic_DNA"/>
</dbReference>
<protein>
    <submittedName>
        <fullName evidence="1">Uncharacterized protein</fullName>
    </submittedName>
</protein>
<comment type="caution">
    <text evidence="1">The sequence shown here is derived from an EMBL/GenBank/DDBJ whole genome shotgun (WGS) entry which is preliminary data.</text>
</comment>
<dbReference type="AlphaFoldDB" id="A0A401UQF4"/>
<dbReference type="RefSeq" id="WP_125003841.1">
    <property type="nucleotide sequence ID" value="NZ_BHYK01000021.1"/>
</dbReference>